<evidence type="ECO:0000313" key="6">
    <source>
        <dbReference type="Proteomes" id="UP000663829"/>
    </source>
</evidence>
<feature type="non-terminal residue" evidence="4">
    <location>
        <position position="1"/>
    </location>
</feature>
<sequence>AMINAKEHMNKISKMQKGFFGAVRIAHTGCMDNVGELINAAKEKLAEIQDEYEERERRWHKIAALVDRDDLIGQTISNQSSSGSTTTSLSVGNGGVTSTMNPSDAFSRPKSSTHEPGGIINSFDPSRPNGSIHGSNRGLSINPAQPHRIVDDSFSQADSGLELSNSSSSTLKRRLPSNRPIGSSGGNNSVSNFSVPYSNSTVGIGDMMFSSDSNTRQNGSGVNLPANSLSSDHSYQQQSYFSTLDIQNPTDHLLSYDSPSQILSSSVGTPDKIRKQFSATKIFKPFIRFRKKN</sequence>
<evidence type="ECO:0000313" key="4">
    <source>
        <dbReference type="EMBL" id="CAF0856295.1"/>
    </source>
</evidence>
<comment type="caution">
    <text evidence="4">The sequence shown here is derived from an EMBL/GenBank/DDBJ whole genome shotgun (WGS) entry which is preliminary data.</text>
</comment>
<dbReference type="OrthoDB" id="9986177at2759"/>
<name>A0A813WKJ4_9BILA</name>
<feature type="region of interest" description="Disordered" evidence="2">
    <location>
        <begin position="157"/>
        <end position="192"/>
    </location>
</feature>
<accession>A0A813WKJ4</accession>
<dbReference type="Gene3D" id="1.10.287.3550">
    <property type="match status" value="1"/>
</dbReference>
<keyword evidence="6" id="KW-1185">Reference proteome</keyword>
<feature type="compositionally biased region" description="Low complexity" evidence="2">
    <location>
        <begin position="76"/>
        <end position="99"/>
    </location>
</feature>
<feature type="compositionally biased region" description="Polar residues" evidence="2">
    <location>
        <begin position="128"/>
        <end position="143"/>
    </location>
</feature>
<dbReference type="EMBL" id="CAJNOQ010000974">
    <property type="protein sequence ID" value="CAF0856295.1"/>
    <property type="molecule type" value="Genomic_DNA"/>
</dbReference>
<feature type="region of interest" description="Disordered" evidence="2">
    <location>
        <begin position="76"/>
        <end position="145"/>
    </location>
</feature>
<evidence type="ECO:0000313" key="5">
    <source>
        <dbReference type="EMBL" id="CAF3644058.1"/>
    </source>
</evidence>
<dbReference type="InterPro" id="IPR032393">
    <property type="entry name" value="SOAR_STIM1/2"/>
</dbReference>
<keyword evidence="1" id="KW-0175">Coiled coil</keyword>
<feature type="coiled-coil region" evidence="1">
    <location>
        <begin position="31"/>
        <end position="58"/>
    </location>
</feature>
<dbReference type="EMBL" id="CAJOBC010000974">
    <property type="protein sequence ID" value="CAF3644058.1"/>
    <property type="molecule type" value="Genomic_DNA"/>
</dbReference>
<dbReference type="Proteomes" id="UP000681722">
    <property type="component" value="Unassembled WGS sequence"/>
</dbReference>
<feature type="compositionally biased region" description="Low complexity" evidence="2">
    <location>
        <begin position="159"/>
        <end position="170"/>
    </location>
</feature>
<dbReference type="Pfam" id="PF16533">
    <property type="entry name" value="SOAR"/>
    <property type="match status" value="1"/>
</dbReference>
<gene>
    <name evidence="4" type="ORF">GPM918_LOCUS6346</name>
    <name evidence="5" type="ORF">SRO942_LOCUS6346</name>
</gene>
<evidence type="ECO:0000256" key="1">
    <source>
        <dbReference type="SAM" id="Coils"/>
    </source>
</evidence>
<protein>
    <recommendedName>
        <fullName evidence="3">STIM1/2 Orai1-activating region domain-containing protein</fullName>
    </recommendedName>
</protein>
<reference evidence="4" key="1">
    <citation type="submission" date="2021-02" db="EMBL/GenBank/DDBJ databases">
        <authorList>
            <person name="Nowell W R."/>
        </authorList>
    </citation>
    <scope>NUCLEOTIDE SEQUENCE</scope>
</reference>
<feature type="domain" description="STIM1/2 Orai1-activating region" evidence="3">
    <location>
        <begin position="2"/>
        <end position="66"/>
    </location>
</feature>
<evidence type="ECO:0000259" key="3">
    <source>
        <dbReference type="Pfam" id="PF16533"/>
    </source>
</evidence>
<dbReference type="AlphaFoldDB" id="A0A813WKJ4"/>
<organism evidence="4 6">
    <name type="scientific">Didymodactylos carnosus</name>
    <dbReference type="NCBI Taxonomy" id="1234261"/>
    <lineage>
        <taxon>Eukaryota</taxon>
        <taxon>Metazoa</taxon>
        <taxon>Spiralia</taxon>
        <taxon>Gnathifera</taxon>
        <taxon>Rotifera</taxon>
        <taxon>Eurotatoria</taxon>
        <taxon>Bdelloidea</taxon>
        <taxon>Philodinida</taxon>
        <taxon>Philodinidae</taxon>
        <taxon>Didymodactylos</taxon>
    </lineage>
</organism>
<evidence type="ECO:0000256" key="2">
    <source>
        <dbReference type="SAM" id="MobiDB-lite"/>
    </source>
</evidence>
<dbReference type="Proteomes" id="UP000663829">
    <property type="component" value="Unassembled WGS sequence"/>
</dbReference>
<proteinExistence type="predicted"/>